<accession>A0A1Z3N938</accession>
<reference evidence="7 8" key="1">
    <citation type="submission" date="2017-04" db="EMBL/GenBank/DDBJ databases">
        <title>Whole genome sequence of Bdellovibrio bacteriovorus strain SSB218315.</title>
        <authorList>
            <person name="Oyedara O."/>
            <person name="Rodriguez-Perez M.A."/>
        </authorList>
    </citation>
    <scope>NUCLEOTIDE SEQUENCE [LARGE SCALE GENOMIC DNA]</scope>
    <source>
        <strain evidence="7 8">SSB218315</strain>
    </source>
</reference>
<evidence type="ECO:0000259" key="6">
    <source>
        <dbReference type="Pfam" id="PF17836"/>
    </source>
</evidence>
<evidence type="ECO:0000313" key="8">
    <source>
        <dbReference type="Proteomes" id="UP000197003"/>
    </source>
</evidence>
<dbReference type="InterPro" id="IPR041561">
    <property type="entry name" value="PglD_N"/>
</dbReference>
<feature type="domain" description="PglD N-terminal" evidence="6">
    <location>
        <begin position="6"/>
        <end position="79"/>
    </location>
</feature>
<evidence type="ECO:0000256" key="4">
    <source>
        <dbReference type="PIRSR" id="PIRSR620019-1"/>
    </source>
</evidence>
<dbReference type="NCBIfam" id="TIGR03570">
    <property type="entry name" value="NeuD_NnaD"/>
    <property type="match status" value="1"/>
</dbReference>
<dbReference type="InterPro" id="IPR018357">
    <property type="entry name" value="Hexapep_transf_CS"/>
</dbReference>
<dbReference type="Pfam" id="PF17836">
    <property type="entry name" value="PglD_N"/>
    <property type="match status" value="1"/>
</dbReference>
<feature type="binding site" evidence="5">
    <location>
        <position position="69"/>
    </location>
    <ligand>
        <name>substrate</name>
    </ligand>
</feature>
<dbReference type="Proteomes" id="UP000197003">
    <property type="component" value="Chromosome"/>
</dbReference>
<dbReference type="PANTHER" id="PTHR43300">
    <property type="entry name" value="ACETYLTRANSFERASE"/>
    <property type="match status" value="1"/>
</dbReference>
<evidence type="ECO:0000313" key="7">
    <source>
        <dbReference type="EMBL" id="ASD63967.1"/>
    </source>
</evidence>
<gene>
    <name evidence="7" type="ORF">B9G79_10495</name>
</gene>
<dbReference type="SUPFAM" id="SSF51161">
    <property type="entry name" value="Trimeric LpxA-like enzymes"/>
    <property type="match status" value="1"/>
</dbReference>
<feature type="active site" description="Proton acceptor" evidence="4">
    <location>
        <position position="136"/>
    </location>
</feature>
<feature type="binding site" evidence="5">
    <location>
        <position position="145"/>
    </location>
    <ligand>
        <name>acetyl-CoA</name>
        <dbReference type="ChEBI" id="CHEBI:57288"/>
    </ligand>
</feature>
<protein>
    <recommendedName>
        <fullName evidence="6">PglD N-terminal domain-containing protein</fullName>
    </recommendedName>
</protein>
<keyword evidence="2" id="KW-0808">Transferase</keyword>
<evidence type="ECO:0000256" key="3">
    <source>
        <dbReference type="ARBA" id="ARBA00022737"/>
    </source>
</evidence>
<dbReference type="AlphaFoldDB" id="A0A1Z3N938"/>
<keyword evidence="3" id="KW-0677">Repeat</keyword>
<sequence length="197" mass="20531">MNKKPIFIIGAGGHSKVTSEIITSQNWEILAYIDEGSTSDHFLGKPVFKSLEQAESANPSVDHAFIAIGNNEARSKWANILSKNDYTLPHFVHPSALVSPSAQLSQGVLVCAMAVVGPSAIVGQGTIVNCGAIIDHDSVVGSFAHLSQRVLVSGGAKIGSNALVGPGSIIEKLAAVKEDSIIASGTVIATARKQCFQ</sequence>
<dbReference type="PANTHER" id="PTHR43300:SF7">
    <property type="entry name" value="UDP-N-ACETYLBACILLOSAMINE N-ACETYLTRANSFERASE"/>
    <property type="match status" value="1"/>
</dbReference>
<proteinExistence type="inferred from homology"/>
<comment type="similarity">
    <text evidence="1">Belongs to the transferase hexapeptide repeat family.</text>
</comment>
<evidence type="ECO:0000256" key="5">
    <source>
        <dbReference type="PIRSR" id="PIRSR620019-2"/>
    </source>
</evidence>
<dbReference type="Gene3D" id="2.160.10.10">
    <property type="entry name" value="Hexapeptide repeat proteins"/>
    <property type="match status" value="1"/>
</dbReference>
<dbReference type="InterPro" id="IPR011004">
    <property type="entry name" value="Trimer_LpxA-like_sf"/>
</dbReference>
<dbReference type="EMBL" id="CP020946">
    <property type="protein sequence ID" value="ASD63967.1"/>
    <property type="molecule type" value="Genomic_DNA"/>
</dbReference>
<dbReference type="RefSeq" id="WP_088565467.1">
    <property type="nucleotide sequence ID" value="NZ_CP020946.1"/>
</dbReference>
<evidence type="ECO:0000256" key="2">
    <source>
        <dbReference type="ARBA" id="ARBA00022679"/>
    </source>
</evidence>
<dbReference type="CDD" id="cd03360">
    <property type="entry name" value="LbH_AT_putative"/>
    <property type="match status" value="1"/>
</dbReference>
<feature type="site" description="Increases basicity of active site His" evidence="4">
    <location>
        <position position="137"/>
    </location>
</feature>
<organism evidence="7 8">
    <name type="scientific">Bdellovibrio bacteriovorus</name>
    <dbReference type="NCBI Taxonomy" id="959"/>
    <lineage>
        <taxon>Bacteria</taxon>
        <taxon>Pseudomonadati</taxon>
        <taxon>Bdellovibrionota</taxon>
        <taxon>Bdellovibrionia</taxon>
        <taxon>Bdellovibrionales</taxon>
        <taxon>Pseudobdellovibrionaceae</taxon>
        <taxon>Bdellovibrio</taxon>
    </lineage>
</organism>
<dbReference type="Gene3D" id="3.40.50.20">
    <property type="match status" value="1"/>
</dbReference>
<dbReference type="GO" id="GO:0016740">
    <property type="term" value="F:transferase activity"/>
    <property type="evidence" value="ECO:0007669"/>
    <property type="project" value="UniProtKB-KW"/>
</dbReference>
<evidence type="ECO:0000256" key="1">
    <source>
        <dbReference type="ARBA" id="ARBA00007274"/>
    </source>
</evidence>
<name>A0A1Z3N938_BDEBC</name>
<dbReference type="InterPro" id="IPR020019">
    <property type="entry name" value="AcTrfase_PglD-like"/>
</dbReference>
<dbReference type="InterPro" id="IPR050179">
    <property type="entry name" value="Trans_hexapeptide_repeat"/>
</dbReference>
<dbReference type="PROSITE" id="PS00101">
    <property type="entry name" value="HEXAPEP_TRANSFERASES"/>
    <property type="match status" value="1"/>
</dbReference>
<dbReference type="OrthoDB" id="5295698at2"/>